<evidence type="ECO:0000313" key="15">
    <source>
        <dbReference type="EMBL" id="GBG31676.1"/>
    </source>
</evidence>
<reference evidence="15 16" key="1">
    <citation type="submission" date="2017-12" db="EMBL/GenBank/DDBJ databases">
        <title>Sequencing, de novo assembly and annotation of complete genome of a new Thraustochytrid species, strain FCC1311.</title>
        <authorList>
            <person name="Sedici K."/>
            <person name="Godart F."/>
            <person name="Aiese Cigliano R."/>
            <person name="Sanseverino W."/>
            <person name="Barakat M."/>
            <person name="Ortet P."/>
            <person name="Marechal E."/>
            <person name="Cagnac O."/>
            <person name="Amato A."/>
        </authorList>
    </citation>
    <scope>NUCLEOTIDE SEQUENCE [LARGE SCALE GENOMIC DNA]</scope>
</reference>
<keyword evidence="10 11" id="KW-0676">Redox-active center</keyword>
<evidence type="ECO:0000256" key="8">
    <source>
        <dbReference type="ARBA" id="ARBA00023157"/>
    </source>
</evidence>
<comment type="caution">
    <text evidence="15">The sequence shown here is derived from an EMBL/GenBank/DDBJ whole genome shotgun (WGS) entry which is preliminary data.</text>
</comment>
<dbReference type="AlphaFoldDB" id="A0A2R5GL95"/>
<dbReference type="EC" id="5.3.4.1" evidence="4 13"/>
<dbReference type="Gene3D" id="3.40.30.10">
    <property type="entry name" value="Glutaredoxin"/>
    <property type="match status" value="4"/>
</dbReference>
<keyword evidence="6" id="KW-0677">Repeat</keyword>
<evidence type="ECO:0000256" key="12">
    <source>
        <dbReference type="RuleBase" id="RU004208"/>
    </source>
</evidence>
<dbReference type="PANTHER" id="PTHR18929:SF240">
    <property type="entry name" value="PROTEIN DISULFIDE-ISOMERASE"/>
    <property type="match status" value="1"/>
</dbReference>
<evidence type="ECO:0000259" key="14">
    <source>
        <dbReference type="PROSITE" id="PS51352"/>
    </source>
</evidence>
<keyword evidence="5 13" id="KW-0732">Signal</keyword>
<sequence>MQLSYVALVVASLASMVMGEAVVHLTDDDFDAHVASNKYVLAEFYAPWCGHCKSLKPEYEKAAEHFKSVEVEGGLSIVAIDATENKNLASKYGIQGFPTLKWLVNGEDSEYTGGRTKDDIVAWVSKKTGPPAETIADEAALTAFKEKAEVVVLGAFGAEDSDAAKAFLAAAETDEDALYGITTEDAVKTAAGLSGDKVVVFRSFGNDKEPAAVECEGEITKDSVKKCVSGNLLPLVVPFSQKNAQKIFGGSIKQHCLIFIESEEANAAEIDTARTVAAKHKGDYLFVTVSKEDDRIMEFFGVQSGDIPTARIVVMGESMKKYKLEGDFSESALESFVDEHVAGKLSPDLKSEDPADEDRSNPVWILKGKTHDEVAFDSDKNVFIKYYAPWCGHCKKMAPDFDKLGEHYKDDEDVVIAKFDATANEVESVSVQGFPTIKFIPKGGSDESAIVDFDGSRDLEGMKSFVEANRK</sequence>
<dbReference type="InterPro" id="IPR013766">
    <property type="entry name" value="Thioredoxin_domain"/>
</dbReference>
<dbReference type="PROSITE" id="PS00194">
    <property type="entry name" value="THIOREDOXIN_1"/>
    <property type="match status" value="2"/>
</dbReference>
<feature type="disulfide bond" description="Redox-active" evidence="11">
    <location>
        <begin position="391"/>
        <end position="394"/>
    </location>
</feature>
<dbReference type="GO" id="GO:0034976">
    <property type="term" value="P:response to endoplasmic reticulum stress"/>
    <property type="evidence" value="ECO:0007669"/>
    <property type="project" value="TreeGrafter"/>
</dbReference>
<evidence type="ECO:0000256" key="6">
    <source>
        <dbReference type="ARBA" id="ARBA00022737"/>
    </source>
</evidence>
<protein>
    <recommendedName>
        <fullName evidence="4 13">Protein disulfide-isomerase</fullName>
        <ecNumber evidence="4 13">5.3.4.1</ecNumber>
    </recommendedName>
</protein>
<dbReference type="Pfam" id="PF00085">
    <property type="entry name" value="Thioredoxin"/>
    <property type="match status" value="2"/>
</dbReference>
<dbReference type="CDD" id="cd02982">
    <property type="entry name" value="PDI_b'_family"/>
    <property type="match status" value="1"/>
</dbReference>
<dbReference type="Pfam" id="PF13848">
    <property type="entry name" value="Thioredoxin_6"/>
    <property type="match status" value="1"/>
</dbReference>
<gene>
    <name evidence="15" type="ORF">FCC1311_079012</name>
</gene>
<comment type="catalytic activity">
    <reaction evidence="1 13">
        <text>Catalyzes the rearrangement of -S-S- bonds in proteins.</text>
        <dbReference type="EC" id="5.3.4.1"/>
    </reaction>
</comment>
<dbReference type="InterPro" id="IPR005792">
    <property type="entry name" value="Prot_disulphide_isomerase"/>
</dbReference>
<dbReference type="GO" id="GO:0006457">
    <property type="term" value="P:protein folding"/>
    <property type="evidence" value="ECO:0007669"/>
    <property type="project" value="TreeGrafter"/>
</dbReference>
<dbReference type="FunFam" id="3.40.30.10:FF:000107">
    <property type="entry name" value="Protein disulfide-isomerase 5-2"/>
    <property type="match status" value="1"/>
</dbReference>
<dbReference type="FunFam" id="3.40.30.10:FF:000027">
    <property type="entry name" value="protein disulfide-isomerase A2"/>
    <property type="match status" value="1"/>
</dbReference>
<dbReference type="Proteomes" id="UP000241890">
    <property type="component" value="Unassembled WGS sequence"/>
</dbReference>
<evidence type="ECO:0000256" key="3">
    <source>
        <dbReference type="ARBA" id="ARBA00006347"/>
    </source>
</evidence>
<dbReference type="CDD" id="cd02961">
    <property type="entry name" value="PDI_a_family"/>
    <property type="match status" value="1"/>
</dbReference>
<feature type="domain" description="Thioredoxin" evidence="14">
    <location>
        <begin position="340"/>
        <end position="471"/>
    </location>
</feature>
<dbReference type="PROSITE" id="PS51352">
    <property type="entry name" value="THIOREDOXIN_2"/>
    <property type="match status" value="2"/>
</dbReference>
<dbReference type="EMBL" id="BEYU01000104">
    <property type="protein sequence ID" value="GBG31676.1"/>
    <property type="molecule type" value="Genomic_DNA"/>
</dbReference>
<name>A0A2R5GL95_9STRA</name>
<feature type="chain" id="PRO_5015212529" description="Protein disulfide-isomerase" evidence="13">
    <location>
        <begin position="20"/>
        <end position="471"/>
    </location>
</feature>
<dbReference type="InterPro" id="IPR036249">
    <property type="entry name" value="Thioredoxin-like_sf"/>
</dbReference>
<dbReference type="SUPFAM" id="SSF52833">
    <property type="entry name" value="Thioredoxin-like"/>
    <property type="match status" value="4"/>
</dbReference>
<evidence type="ECO:0000256" key="4">
    <source>
        <dbReference type="ARBA" id="ARBA00012723"/>
    </source>
</evidence>
<dbReference type="InterPro" id="IPR017937">
    <property type="entry name" value="Thioredoxin_CS"/>
</dbReference>
<keyword evidence="16" id="KW-1185">Reference proteome</keyword>
<evidence type="ECO:0000256" key="7">
    <source>
        <dbReference type="ARBA" id="ARBA00022824"/>
    </source>
</evidence>
<keyword evidence="9 13" id="KW-0413">Isomerase</keyword>
<evidence type="ECO:0000256" key="1">
    <source>
        <dbReference type="ARBA" id="ARBA00001182"/>
    </source>
</evidence>
<dbReference type="GO" id="GO:0003756">
    <property type="term" value="F:protein disulfide isomerase activity"/>
    <property type="evidence" value="ECO:0007669"/>
    <property type="project" value="UniProtKB-EC"/>
</dbReference>
<keyword evidence="7" id="KW-0256">Endoplasmic reticulum</keyword>
<dbReference type="InterPro" id="IPR005788">
    <property type="entry name" value="PDI_thioredoxin-like_dom"/>
</dbReference>
<organism evidence="15 16">
    <name type="scientific">Hondaea fermentalgiana</name>
    <dbReference type="NCBI Taxonomy" id="2315210"/>
    <lineage>
        <taxon>Eukaryota</taxon>
        <taxon>Sar</taxon>
        <taxon>Stramenopiles</taxon>
        <taxon>Bigyra</taxon>
        <taxon>Labyrinthulomycetes</taxon>
        <taxon>Thraustochytrida</taxon>
        <taxon>Thraustochytriidae</taxon>
        <taxon>Hondaea</taxon>
    </lineage>
</organism>
<dbReference type="InParanoid" id="A0A2R5GL95"/>
<evidence type="ECO:0000256" key="11">
    <source>
        <dbReference type="PIRSR" id="PIRSR605792-51"/>
    </source>
</evidence>
<feature type="signal peptide" evidence="13">
    <location>
        <begin position="1"/>
        <end position="19"/>
    </location>
</feature>
<evidence type="ECO:0000256" key="13">
    <source>
        <dbReference type="RuleBase" id="RU361130"/>
    </source>
</evidence>
<evidence type="ECO:0000313" key="16">
    <source>
        <dbReference type="Proteomes" id="UP000241890"/>
    </source>
</evidence>
<evidence type="ECO:0000256" key="10">
    <source>
        <dbReference type="ARBA" id="ARBA00023284"/>
    </source>
</evidence>
<dbReference type="GO" id="GO:0005788">
    <property type="term" value="C:endoplasmic reticulum lumen"/>
    <property type="evidence" value="ECO:0007669"/>
    <property type="project" value="UniProtKB-SubCell"/>
</dbReference>
<dbReference type="OrthoDB" id="72053at2759"/>
<dbReference type="FunCoup" id="A0A2R5GL95">
    <property type="interactions" value="288"/>
</dbReference>
<accession>A0A2R5GL95</accession>
<comment type="similarity">
    <text evidence="3 12">Belongs to the protein disulfide isomerase family.</text>
</comment>
<feature type="domain" description="Thioredoxin" evidence="14">
    <location>
        <begin position="1"/>
        <end position="129"/>
    </location>
</feature>
<dbReference type="PANTHER" id="PTHR18929">
    <property type="entry name" value="PROTEIN DISULFIDE ISOMERASE"/>
    <property type="match status" value="1"/>
</dbReference>
<evidence type="ECO:0000256" key="2">
    <source>
        <dbReference type="ARBA" id="ARBA00004319"/>
    </source>
</evidence>
<proteinExistence type="inferred from homology"/>
<dbReference type="NCBIfam" id="TIGR01130">
    <property type="entry name" value="ER_PDI_fam"/>
    <property type="match status" value="1"/>
</dbReference>
<evidence type="ECO:0000256" key="5">
    <source>
        <dbReference type="ARBA" id="ARBA00022729"/>
    </source>
</evidence>
<feature type="disulfide bond" description="Redox-active" evidence="11">
    <location>
        <begin position="49"/>
        <end position="52"/>
    </location>
</feature>
<dbReference type="CDD" id="cd02981">
    <property type="entry name" value="PDI_b_family"/>
    <property type="match status" value="1"/>
</dbReference>
<dbReference type="PRINTS" id="PR00421">
    <property type="entry name" value="THIOREDOXIN"/>
</dbReference>
<keyword evidence="8 11" id="KW-1015">Disulfide bond</keyword>
<evidence type="ECO:0000256" key="9">
    <source>
        <dbReference type="ARBA" id="ARBA00023235"/>
    </source>
</evidence>
<dbReference type="CDD" id="cd02995">
    <property type="entry name" value="PDI_a_PDI_a'_C"/>
    <property type="match status" value="1"/>
</dbReference>
<dbReference type="NCBIfam" id="TIGR01126">
    <property type="entry name" value="pdi_dom"/>
    <property type="match status" value="1"/>
</dbReference>
<comment type="subcellular location">
    <subcellularLocation>
        <location evidence="2">Endoplasmic reticulum lumen</location>
    </subcellularLocation>
</comment>